<name>A0AAN0RHK0_9RHOB</name>
<accession>A0AAN0RHK0</accession>
<feature type="compositionally biased region" description="Acidic residues" evidence="11">
    <location>
        <begin position="66"/>
        <end position="79"/>
    </location>
</feature>
<evidence type="ECO:0000313" key="12">
    <source>
        <dbReference type="EMBL" id="AII86328.1"/>
    </source>
</evidence>
<evidence type="ECO:0000256" key="9">
    <source>
        <dbReference type="ARBA" id="ARBA00023136"/>
    </source>
</evidence>
<evidence type="ECO:0000256" key="8">
    <source>
        <dbReference type="ARBA" id="ARBA00022989"/>
    </source>
</evidence>
<keyword evidence="13" id="KW-1185">Reference proteome</keyword>
<proteinExistence type="inferred from homology"/>
<evidence type="ECO:0000256" key="7">
    <source>
        <dbReference type="ARBA" id="ARBA00022779"/>
    </source>
</evidence>
<reference evidence="12 13" key="1">
    <citation type="journal article" date="2014" name="ISME J.">
        <title>Adaptation of an abundant Roseobacter RCA organism to pelagic systems revealed by genomic and transcriptomic analyses.</title>
        <authorList>
            <person name="Voget S."/>
            <person name="Wemheuer B."/>
            <person name="Brinkhoff T."/>
            <person name="Vollmers J."/>
            <person name="Dietrich S."/>
            <person name="Giebel H.A."/>
            <person name="Beardsley C."/>
            <person name="Sardemann C."/>
            <person name="Bakenhus I."/>
            <person name="Billerbeck S."/>
            <person name="Daniel R."/>
            <person name="Simon M."/>
        </authorList>
    </citation>
    <scope>NUCLEOTIDE SEQUENCE [LARGE SCALE GENOMIC DNA]</scope>
    <source>
        <strain evidence="12 13">RCA23</strain>
    </source>
</reference>
<evidence type="ECO:0000256" key="4">
    <source>
        <dbReference type="ARBA" id="ARBA00022475"/>
    </source>
</evidence>
<keyword evidence="10" id="KW-0997">Cell inner membrane</keyword>
<keyword evidence="5 10" id="KW-0145">Chemotaxis</keyword>
<dbReference type="Proteomes" id="UP000028680">
    <property type="component" value="Chromosome"/>
</dbReference>
<organism evidence="12 13">
    <name type="scientific">Planktomarina temperata RCA23</name>
    <dbReference type="NCBI Taxonomy" id="666509"/>
    <lineage>
        <taxon>Bacteria</taxon>
        <taxon>Pseudomonadati</taxon>
        <taxon>Pseudomonadota</taxon>
        <taxon>Alphaproteobacteria</taxon>
        <taxon>Rhodobacterales</taxon>
        <taxon>Paracoccaceae</taxon>
        <taxon>Planktomarina</taxon>
    </lineage>
</organism>
<keyword evidence="6 10" id="KW-0812">Transmembrane</keyword>
<comment type="subcellular location">
    <subcellularLocation>
        <location evidence="10">Cell inner membrane</location>
    </subcellularLocation>
    <subcellularLocation>
        <location evidence="2">Cell membrane</location>
        <topology evidence="2">Single-pass membrane protein</topology>
    </subcellularLocation>
</comment>
<dbReference type="GO" id="GO:0009425">
    <property type="term" value="C:bacterial-type flagellum basal body"/>
    <property type="evidence" value="ECO:0007669"/>
    <property type="project" value="InterPro"/>
</dbReference>
<evidence type="ECO:0000256" key="11">
    <source>
        <dbReference type="SAM" id="MobiDB-lite"/>
    </source>
</evidence>
<evidence type="ECO:0000256" key="10">
    <source>
        <dbReference type="RuleBase" id="RU364125"/>
    </source>
</evidence>
<dbReference type="InterPro" id="IPR005503">
    <property type="entry name" value="FliL"/>
</dbReference>
<dbReference type="PANTHER" id="PTHR35091:SF2">
    <property type="entry name" value="FLAGELLAR PROTEIN FLIL"/>
    <property type="match status" value="1"/>
</dbReference>
<dbReference type="GO" id="GO:0005886">
    <property type="term" value="C:plasma membrane"/>
    <property type="evidence" value="ECO:0007669"/>
    <property type="project" value="UniProtKB-SubCell"/>
</dbReference>
<comment type="function">
    <text evidence="1 10">Controls the rotational direction of flagella during chemotaxis.</text>
</comment>
<evidence type="ECO:0000256" key="5">
    <source>
        <dbReference type="ARBA" id="ARBA00022500"/>
    </source>
</evidence>
<evidence type="ECO:0000256" key="6">
    <source>
        <dbReference type="ARBA" id="ARBA00022692"/>
    </source>
</evidence>
<dbReference type="GO" id="GO:0071978">
    <property type="term" value="P:bacterial-type flagellum-dependent swarming motility"/>
    <property type="evidence" value="ECO:0007669"/>
    <property type="project" value="TreeGrafter"/>
</dbReference>
<evidence type="ECO:0000256" key="3">
    <source>
        <dbReference type="ARBA" id="ARBA00008281"/>
    </source>
</evidence>
<evidence type="ECO:0000256" key="2">
    <source>
        <dbReference type="ARBA" id="ARBA00004162"/>
    </source>
</evidence>
<keyword evidence="8 10" id="KW-1133">Transmembrane helix</keyword>
<comment type="similarity">
    <text evidence="3 10">Belongs to the FliL family.</text>
</comment>
<dbReference type="EMBL" id="CP003984">
    <property type="protein sequence ID" value="AII86328.1"/>
    <property type="molecule type" value="Genomic_DNA"/>
</dbReference>
<keyword evidence="9 10" id="KW-0472">Membrane</keyword>
<keyword evidence="7 10" id="KW-0283">Flagellar rotation</keyword>
<evidence type="ECO:0000256" key="1">
    <source>
        <dbReference type="ARBA" id="ARBA00002254"/>
    </source>
</evidence>
<sequence>MADQETDEPKKKGGLVKIIGLVLGGLLLVGVGLGAGFFMFGGNGATPSAEIEQIIERKLKESGQLPEDEAAEGEAEGEEPALNKKETPKADTFVTSYFEFEGNFTSNLKDSRKFLQLGVGISTQYDETVIENVELHQLALRSEVLGTVSDFTEEDVKGKIGRDALAARIVEAINAKLEQLEGFGGIDSVHFTSFVLQ</sequence>
<dbReference type="RefSeq" id="WP_044049192.1">
    <property type="nucleotide sequence ID" value="NZ_CP003984.1"/>
</dbReference>
<dbReference type="AlphaFoldDB" id="A0AAN0RHK0"/>
<dbReference type="Pfam" id="PF03748">
    <property type="entry name" value="FliL"/>
    <property type="match status" value="1"/>
</dbReference>
<keyword evidence="4" id="KW-1003">Cell membrane</keyword>
<dbReference type="GO" id="GO:0006935">
    <property type="term" value="P:chemotaxis"/>
    <property type="evidence" value="ECO:0007669"/>
    <property type="project" value="UniProtKB-KW"/>
</dbReference>
<gene>
    <name evidence="12" type="primary">fliL1</name>
    <name evidence="12" type="ORF">RCA23_c07720</name>
</gene>
<dbReference type="KEGG" id="ptp:RCA23_c07720"/>
<feature type="region of interest" description="Disordered" evidence="11">
    <location>
        <begin position="62"/>
        <end position="86"/>
    </location>
</feature>
<protein>
    <recommendedName>
        <fullName evidence="10">Flagellar protein FliL</fullName>
    </recommendedName>
</protein>
<dbReference type="PANTHER" id="PTHR35091">
    <property type="entry name" value="FLAGELLAR PROTEIN FLIL"/>
    <property type="match status" value="1"/>
</dbReference>
<evidence type="ECO:0000313" key="13">
    <source>
        <dbReference type="Proteomes" id="UP000028680"/>
    </source>
</evidence>
<feature type="transmembrane region" description="Helical" evidence="10">
    <location>
        <begin position="18"/>
        <end position="40"/>
    </location>
</feature>